<sequence length="222" mass="24772">MLETILDVGDDALNRRGWVERTTVTNRIAEEVSSVTERALLDVRARPAGGGGGSIDRGPHSIPRELLTSLNVLLRHSLNVIVGLDGSDSPFRYNGRDLSLLVLSSVTEAIESYCGVANANAPFFDLNNEMDHRVADRRRGLLEKHSRGYESVRDVLNDIESSRVTWLREVLGARAARNYEFGEVTTKAGNARSHEKERMARRGRRFEILSGLFRDLEGILMP</sequence>
<keyword evidence="2" id="KW-1185">Reference proteome</keyword>
<dbReference type="Proteomes" id="UP001530315">
    <property type="component" value="Unassembled WGS sequence"/>
</dbReference>
<reference evidence="1 2" key="1">
    <citation type="submission" date="2024-10" db="EMBL/GenBank/DDBJ databases">
        <title>Updated reference genomes for cyclostephanoid diatoms.</title>
        <authorList>
            <person name="Roberts W.R."/>
            <person name="Alverson A.J."/>
        </authorList>
    </citation>
    <scope>NUCLEOTIDE SEQUENCE [LARGE SCALE GENOMIC DNA]</scope>
    <source>
        <strain evidence="1 2">AJA276-08</strain>
    </source>
</reference>
<organism evidence="1 2">
    <name type="scientific">Stephanodiscus triporus</name>
    <dbReference type="NCBI Taxonomy" id="2934178"/>
    <lineage>
        <taxon>Eukaryota</taxon>
        <taxon>Sar</taxon>
        <taxon>Stramenopiles</taxon>
        <taxon>Ochrophyta</taxon>
        <taxon>Bacillariophyta</taxon>
        <taxon>Coscinodiscophyceae</taxon>
        <taxon>Thalassiosirophycidae</taxon>
        <taxon>Stephanodiscales</taxon>
        <taxon>Stephanodiscaceae</taxon>
        <taxon>Stephanodiscus</taxon>
    </lineage>
</organism>
<proteinExistence type="predicted"/>
<evidence type="ECO:0008006" key="3">
    <source>
        <dbReference type="Google" id="ProtNLM"/>
    </source>
</evidence>
<comment type="caution">
    <text evidence="1">The sequence shown here is derived from an EMBL/GenBank/DDBJ whole genome shotgun (WGS) entry which is preliminary data.</text>
</comment>
<evidence type="ECO:0000313" key="1">
    <source>
        <dbReference type="EMBL" id="KAL3763552.1"/>
    </source>
</evidence>
<gene>
    <name evidence="1" type="ORF">ACHAW5_008095</name>
</gene>
<protein>
    <recommendedName>
        <fullName evidence="3">Exocyst subunit Exo70 family protein</fullName>
    </recommendedName>
</protein>
<accession>A0ABD3MMX9</accession>
<dbReference type="EMBL" id="JALLAZ020001799">
    <property type="protein sequence ID" value="KAL3763552.1"/>
    <property type="molecule type" value="Genomic_DNA"/>
</dbReference>
<name>A0ABD3MMX9_9STRA</name>
<evidence type="ECO:0000313" key="2">
    <source>
        <dbReference type="Proteomes" id="UP001530315"/>
    </source>
</evidence>
<dbReference type="AlphaFoldDB" id="A0ABD3MMX9"/>